<comment type="subcellular location">
    <subcellularLocation>
        <location evidence="7">Cell membrane</location>
        <topology evidence="7">Single-pass membrane protein</topology>
    </subcellularLocation>
</comment>
<dbReference type="HAMAP" id="MF_02065">
    <property type="entry name" value="MltG"/>
    <property type="match status" value="1"/>
</dbReference>
<evidence type="ECO:0000256" key="4">
    <source>
        <dbReference type="ARBA" id="ARBA00023136"/>
    </source>
</evidence>
<dbReference type="Gene3D" id="3.30.160.60">
    <property type="entry name" value="Classic Zinc Finger"/>
    <property type="match status" value="1"/>
</dbReference>
<dbReference type="Pfam" id="PF02618">
    <property type="entry name" value="YceG"/>
    <property type="match status" value="1"/>
</dbReference>
<sequence length="419" mass="45571">MANDDTSWDDIFRSQPTPEPTPAEGAQQPASDGRAAAPSSRREARAAAEQQRPDPYDDEPRRPRRRRGWIGWLVALLVVLGLAAGSVGYVWLNYEEQVRKVMGWEIPPEDYEGTGTTATTILIKPGDNGDAIAQTLVGADVVKSYDAFYELLLAENPSFYPGVYTVAEKMSARAALDALLDPANRVENSALIHEGRSIHQAFDILSAATEIPVEEFEAAAADPTVYGVAPEAPSLEGYLFPATYTFDPGVTAQSVLQTLVNRTFQALDDAGVAPADRHRVLTMAALIQREAGPIKEDFYKVSRVFTNRLEKPMNLESDATVSYGTGRTDTVWTTPDERADASNIYNTYANPGLPAGPIGAAGDLAIDAALHPVDGPWFYFVPINLETGETVFSATFAEHNSAVKQLQEWCRTSKSPNCD</sequence>
<keyword evidence="5 7" id="KW-0456">Lyase</keyword>
<name>A0A542YIV0_9MICO</name>
<reference evidence="9 10" key="1">
    <citation type="submission" date="2019-06" db="EMBL/GenBank/DDBJ databases">
        <title>Sequencing the genomes of 1000 actinobacteria strains.</title>
        <authorList>
            <person name="Klenk H.-P."/>
        </authorList>
    </citation>
    <scope>NUCLEOTIDE SEQUENCE [LARGE SCALE GENOMIC DNA]</scope>
    <source>
        <strain evidence="9 10">DSM 26477</strain>
    </source>
</reference>
<evidence type="ECO:0000256" key="5">
    <source>
        <dbReference type="ARBA" id="ARBA00023239"/>
    </source>
</evidence>
<evidence type="ECO:0000256" key="7">
    <source>
        <dbReference type="HAMAP-Rule" id="MF_02065"/>
    </source>
</evidence>
<evidence type="ECO:0000256" key="1">
    <source>
        <dbReference type="ARBA" id="ARBA00022475"/>
    </source>
</evidence>
<comment type="similarity">
    <text evidence="7">Belongs to the transglycosylase MltG family.</text>
</comment>
<protein>
    <recommendedName>
        <fullName evidence="7">Endolytic murein transglycosylase</fullName>
        <ecNumber evidence="7">4.2.2.29</ecNumber>
    </recommendedName>
    <alternativeName>
        <fullName evidence="7">Peptidoglycan lytic transglycosylase</fullName>
    </alternativeName>
    <alternativeName>
        <fullName evidence="7">Peptidoglycan polymerization terminase</fullName>
    </alternativeName>
</protein>
<feature type="transmembrane region" description="Helical" evidence="7">
    <location>
        <begin position="69"/>
        <end position="92"/>
    </location>
</feature>
<dbReference type="Proteomes" id="UP000317998">
    <property type="component" value="Unassembled WGS sequence"/>
</dbReference>
<dbReference type="NCBIfam" id="TIGR00247">
    <property type="entry name" value="endolytic transglycosylase MltG"/>
    <property type="match status" value="1"/>
</dbReference>
<dbReference type="RefSeq" id="WP_141880157.1">
    <property type="nucleotide sequence ID" value="NZ_VFOM01000001.1"/>
</dbReference>
<comment type="catalytic activity">
    <reaction evidence="7">
        <text>a peptidoglycan chain = a peptidoglycan chain with N-acetyl-1,6-anhydromuramyl-[peptide] at the reducing end + a peptidoglycan chain with N-acetylglucosamine at the non-reducing end.</text>
        <dbReference type="EC" id="4.2.2.29"/>
    </reaction>
</comment>
<dbReference type="EMBL" id="VFOM01000001">
    <property type="protein sequence ID" value="TQL47961.1"/>
    <property type="molecule type" value="Genomic_DNA"/>
</dbReference>
<feature type="compositionally biased region" description="Basic and acidic residues" evidence="8">
    <location>
        <begin position="40"/>
        <end position="61"/>
    </location>
</feature>
<keyword evidence="3 7" id="KW-1133">Transmembrane helix</keyword>
<evidence type="ECO:0000256" key="6">
    <source>
        <dbReference type="ARBA" id="ARBA00023316"/>
    </source>
</evidence>
<dbReference type="GO" id="GO:0009252">
    <property type="term" value="P:peptidoglycan biosynthetic process"/>
    <property type="evidence" value="ECO:0007669"/>
    <property type="project" value="UniProtKB-UniRule"/>
</dbReference>
<keyword evidence="2 7" id="KW-0812">Transmembrane</keyword>
<keyword evidence="4 7" id="KW-0472">Membrane</keyword>
<dbReference type="InterPro" id="IPR003770">
    <property type="entry name" value="MLTG-like"/>
</dbReference>
<accession>A0A542YIV0</accession>
<keyword evidence="6 7" id="KW-0961">Cell wall biogenesis/degradation</keyword>
<dbReference type="EC" id="4.2.2.29" evidence="7"/>
<dbReference type="GO" id="GO:0071555">
    <property type="term" value="P:cell wall organization"/>
    <property type="evidence" value="ECO:0007669"/>
    <property type="project" value="UniProtKB-KW"/>
</dbReference>
<dbReference type="PANTHER" id="PTHR30518">
    <property type="entry name" value="ENDOLYTIC MUREIN TRANSGLYCOSYLASE"/>
    <property type="match status" value="1"/>
</dbReference>
<evidence type="ECO:0000313" key="9">
    <source>
        <dbReference type="EMBL" id="TQL47961.1"/>
    </source>
</evidence>
<dbReference type="GO" id="GO:0008932">
    <property type="term" value="F:lytic endotransglycosylase activity"/>
    <property type="evidence" value="ECO:0007669"/>
    <property type="project" value="UniProtKB-UniRule"/>
</dbReference>
<dbReference type="OrthoDB" id="9814591at2"/>
<gene>
    <name evidence="7" type="primary">mltG</name>
    <name evidence="9" type="ORF">FB562_1040</name>
</gene>
<evidence type="ECO:0000313" key="10">
    <source>
        <dbReference type="Proteomes" id="UP000317998"/>
    </source>
</evidence>
<organism evidence="9 10">
    <name type="scientific">Homoserinimonas aerilata</name>
    <dbReference type="NCBI Taxonomy" id="1162970"/>
    <lineage>
        <taxon>Bacteria</taxon>
        <taxon>Bacillati</taxon>
        <taxon>Actinomycetota</taxon>
        <taxon>Actinomycetes</taxon>
        <taxon>Micrococcales</taxon>
        <taxon>Microbacteriaceae</taxon>
        <taxon>Homoserinimonas</taxon>
    </lineage>
</organism>
<evidence type="ECO:0000256" key="3">
    <source>
        <dbReference type="ARBA" id="ARBA00022989"/>
    </source>
</evidence>
<evidence type="ECO:0000256" key="2">
    <source>
        <dbReference type="ARBA" id="ARBA00022692"/>
    </source>
</evidence>
<feature type="site" description="Important for catalytic activity" evidence="7">
    <location>
        <position position="290"/>
    </location>
</feature>
<comment type="function">
    <text evidence="7">Functions as a peptidoglycan terminase that cleaves nascent peptidoglycan strands endolytically to terminate their elongation.</text>
</comment>
<evidence type="ECO:0000256" key="8">
    <source>
        <dbReference type="SAM" id="MobiDB-lite"/>
    </source>
</evidence>
<feature type="region of interest" description="Disordered" evidence="8">
    <location>
        <begin position="1"/>
        <end position="62"/>
    </location>
</feature>
<proteinExistence type="inferred from homology"/>
<dbReference type="GO" id="GO:0005886">
    <property type="term" value="C:plasma membrane"/>
    <property type="evidence" value="ECO:0007669"/>
    <property type="project" value="UniProtKB-SubCell"/>
</dbReference>
<comment type="caution">
    <text evidence="9">The sequence shown here is derived from an EMBL/GenBank/DDBJ whole genome shotgun (WGS) entry which is preliminary data.</text>
</comment>
<keyword evidence="1 7" id="KW-1003">Cell membrane</keyword>
<dbReference type="AlphaFoldDB" id="A0A542YIV0"/>
<dbReference type="PANTHER" id="PTHR30518:SF2">
    <property type="entry name" value="ENDOLYTIC MUREIN TRANSGLYCOSYLASE"/>
    <property type="match status" value="1"/>
</dbReference>
<keyword evidence="10" id="KW-1185">Reference proteome</keyword>